<proteinExistence type="predicted"/>
<dbReference type="EMBL" id="LR862138">
    <property type="protein sequence ID" value="CAD1817934.1"/>
    <property type="molecule type" value="Genomic_DNA"/>
</dbReference>
<feature type="signal peptide" evidence="1">
    <location>
        <begin position="1"/>
        <end position="20"/>
    </location>
</feature>
<gene>
    <name evidence="2" type="ORF">CB5_LOCUS1145</name>
</gene>
<reference evidence="2" key="1">
    <citation type="submission" date="2020-07" db="EMBL/GenBank/DDBJ databases">
        <authorList>
            <person name="Lin J."/>
        </authorList>
    </citation>
    <scope>NUCLEOTIDE SEQUENCE</scope>
</reference>
<name>A0A6V7NHN4_ANACO</name>
<keyword evidence="1" id="KW-0732">Signal</keyword>
<organism evidence="2">
    <name type="scientific">Ananas comosus var. bracteatus</name>
    <name type="common">red pineapple</name>
    <dbReference type="NCBI Taxonomy" id="296719"/>
    <lineage>
        <taxon>Eukaryota</taxon>
        <taxon>Viridiplantae</taxon>
        <taxon>Streptophyta</taxon>
        <taxon>Embryophyta</taxon>
        <taxon>Tracheophyta</taxon>
        <taxon>Spermatophyta</taxon>
        <taxon>Magnoliopsida</taxon>
        <taxon>Liliopsida</taxon>
        <taxon>Poales</taxon>
        <taxon>Bromeliaceae</taxon>
        <taxon>Bromelioideae</taxon>
        <taxon>Ananas</taxon>
    </lineage>
</organism>
<dbReference type="AlphaFoldDB" id="A0A6V7NHN4"/>
<evidence type="ECO:0008006" key="3">
    <source>
        <dbReference type="Google" id="ProtNLM"/>
    </source>
</evidence>
<sequence length="184" mass="20273">MFIRFVTLVLVFDIPTDLVGESARSAAEPTGNFLVVLTPLTIQVPVRVLWPRIEARASSLASGHPSTSASWSQDAPIPDPPAIVPPPSVIIPPVVSGPSDSDSAATRAEHKQSLVGLTAFMRFNPPIFDGKEADLWILETWLTSMEALFEDICTLEKDKIHLAAHCFEKDAQIWWIESMDSRRL</sequence>
<evidence type="ECO:0000313" key="2">
    <source>
        <dbReference type="EMBL" id="CAD1817934.1"/>
    </source>
</evidence>
<accession>A0A6V7NHN4</accession>
<evidence type="ECO:0000256" key="1">
    <source>
        <dbReference type="SAM" id="SignalP"/>
    </source>
</evidence>
<protein>
    <recommendedName>
        <fullName evidence="3">Retrotransposon gag domain-containing protein</fullName>
    </recommendedName>
</protein>
<feature type="chain" id="PRO_5028301826" description="Retrotransposon gag domain-containing protein" evidence="1">
    <location>
        <begin position="21"/>
        <end position="184"/>
    </location>
</feature>